<keyword evidence="3" id="KW-1185">Reference proteome</keyword>
<name>H6SPP1_PARPM</name>
<dbReference type="eggNOG" id="COG4548">
    <property type="taxonomic scope" value="Bacteria"/>
</dbReference>
<dbReference type="SUPFAM" id="SSF53300">
    <property type="entry name" value="vWA-like"/>
    <property type="match status" value="1"/>
</dbReference>
<organism evidence="2 3">
    <name type="scientific">Pararhodospirillum photometricum DSM 122</name>
    <dbReference type="NCBI Taxonomy" id="1150469"/>
    <lineage>
        <taxon>Bacteria</taxon>
        <taxon>Pseudomonadati</taxon>
        <taxon>Pseudomonadota</taxon>
        <taxon>Alphaproteobacteria</taxon>
        <taxon>Rhodospirillales</taxon>
        <taxon>Rhodospirillaceae</taxon>
        <taxon>Pararhodospirillum</taxon>
    </lineage>
</organism>
<dbReference type="PROSITE" id="PS50234">
    <property type="entry name" value="VWFA"/>
    <property type="match status" value="1"/>
</dbReference>
<evidence type="ECO:0000313" key="2">
    <source>
        <dbReference type="EMBL" id="CCG07161.1"/>
    </source>
</evidence>
<gene>
    <name evidence="2" type="primary">cbbO</name>
    <name evidence="2" type="ORF">RSPPHO_00535</name>
</gene>
<protein>
    <submittedName>
        <fullName evidence="2">Rubisco activation protein CbbO, putative</fullName>
    </submittedName>
</protein>
<dbReference type="InterPro" id="IPR036465">
    <property type="entry name" value="vWFA_dom_sf"/>
</dbReference>
<dbReference type="PATRIC" id="fig|1150469.3.peg.629"/>
<feature type="domain" description="VWFA" evidence="1">
    <location>
        <begin position="575"/>
        <end position="764"/>
    </location>
</feature>
<dbReference type="InterPro" id="IPR051928">
    <property type="entry name" value="NorD/CobT"/>
</dbReference>
<reference evidence="2 3" key="1">
    <citation type="submission" date="2012-02" db="EMBL/GenBank/DDBJ databases">
        <title>Shotgun genome sequence of Phaeospirillum photometricum DSM 122.</title>
        <authorList>
            <person name="Duquesne K."/>
            <person name="Sturgis J."/>
        </authorList>
    </citation>
    <scope>NUCLEOTIDE SEQUENCE [LARGE SCALE GENOMIC DNA]</scope>
    <source>
        <strain evidence="3">DSM122</strain>
    </source>
</reference>
<dbReference type="Proteomes" id="UP000033220">
    <property type="component" value="Chromosome DSM 122"/>
</dbReference>
<dbReference type="KEGG" id="rpm:RSPPHO_00535"/>
<sequence>MKISEEDRGFLAAQAPGLDPTLDTTLDEASRLFSPGGLRQYLAGARALAALGKEPSLVEIYLQALPQVARECGEEVVEDSVGAVMRLASMTSGEVLALVFATLPIAAARLGDLNLVRAYLQLLHRTAAKAPRGLRPMLEHLDELLRQLTVSGLGRWADFGAETHRRDPARQSAYFALQSQDSLAVLQRERRGTLLINSQRRLSSYLRALWGRDFPLRPLAAQTAHTRPFLEDEILSLPDAVDDIRGRSGFDLYRAMAAHLAAHQLYAVPLPDAALFSPSQRFLIGVMEDARVEARAWTLFPGLRQLWRSLMPEGLPPPEHPGLDLIERCALALLDPACLPGDPELEAIATRFHAAFAQGQGDLSLPLGLALHEALAKRQAVPSVRLLETLRIPYRDDNRCLWIPLVPGPAASAPQVRRRVGLMEFINECDVETAGDDAQEIWVLRTELFPYEDEGISYNQRDGKPAVSDPVLYPEWDYRTQRYRPQWVSVSERRPPAGDPTRIDTVLSEHRGVGHQIKRLIDRLRPHGATRQRKLEDGDVLDLNAAVEAMVDLRLGFPPDPRITQRIILHRRDLCVLVLLDLSASTNERVRGDDDKTVLDLSREAATLLATALEGIGDPYALHGFASNGRHDVRYSLFKGFEQRFDDQAKSRLAGMSGDLSTRMGAALRHAGAHLRHRRERRKLLLLVTDGEPADVDERDPQTLRQDARKAVDELRESGVHTYCLTLDPLADQYVERIFGPGHYTIVDHLRRLPERLPLLFARLTQTP</sequence>
<evidence type="ECO:0000313" key="3">
    <source>
        <dbReference type="Proteomes" id="UP000033220"/>
    </source>
</evidence>
<evidence type="ECO:0000259" key="1">
    <source>
        <dbReference type="PROSITE" id="PS50234"/>
    </source>
</evidence>
<dbReference type="InterPro" id="IPR002035">
    <property type="entry name" value="VWF_A"/>
</dbReference>
<proteinExistence type="predicted"/>
<dbReference type="HOGENOM" id="CLU_020675_0_0_5"/>
<dbReference type="Gene3D" id="3.40.50.410">
    <property type="entry name" value="von Willebrand factor, type A domain"/>
    <property type="match status" value="1"/>
</dbReference>
<dbReference type="AlphaFoldDB" id="H6SPP1"/>
<dbReference type="PANTHER" id="PTHR41248:SF1">
    <property type="entry name" value="NORD PROTEIN"/>
    <property type="match status" value="1"/>
</dbReference>
<accession>H6SPP1</accession>
<dbReference type="PANTHER" id="PTHR41248">
    <property type="entry name" value="NORD PROTEIN"/>
    <property type="match status" value="1"/>
</dbReference>
<dbReference type="SMART" id="SM00327">
    <property type="entry name" value="VWA"/>
    <property type="match status" value="1"/>
</dbReference>
<dbReference type="EMBL" id="HE663493">
    <property type="protein sequence ID" value="CCG07161.1"/>
    <property type="molecule type" value="Genomic_DNA"/>
</dbReference>
<dbReference type="STRING" id="1150469.RSPPHO_00535"/>
<dbReference type="Pfam" id="PF00092">
    <property type="entry name" value="VWA"/>
    <property type="match status" value="1"/>
</dbReference>
<dbReference type="RefSeq" id="WP_014413801.1">
    <property type="nucleotide sequence ID" value="NC_017059.1"/>
</dbReference>
<dbReference type="OrthoDB" id="9758211at2"/>